<dbReference type="InterPro" id="IPR050415">
    <property type="entry name" value="MRET"/>
</dbReference>
<dbReference type="EMBL" id="BAABFL010000424">
    <property type="protein sequence ID" value="GAA4650854.1"/>
    <property type="molecule type" value="Genomic_DNA"/>
</dbReference>
<evidence type="ECO:0000313" key="5">
    <source>
        <dbReference type="EMBL" id="GAA4650854.1"/>
    </source>
</evidence>
<proteinExistence type="inferred from homology"/>
<dbReference type="CDD" id="cd06189">
    <property type="entry name" value="flavin_oxioreductase"/>
    <property type="match status" value="1"/>
</dbReference>
<gene>
    <name evidence="5" type="primary">fre</name>
    <name evidence="5" type="ORF">GCM10023116_31370</name>
</gene>
<dbReference type="SUPFAM" id="SSF63380">
    <property type="entry name" value="Riboflavin synthase domain-like"/>
    <property type="match status" value="1"/>
</dbReference>
<dbReference type="Gene3D" id="3.40.50.80">
    <property type="entry name" value="Nucleotide-binding domain of ferredoxin-NADP reductase (FNR) module"/>
    <property type="match status" value="1"/>
</dbReference>
<dbReference type="Gene3D" id="2.40.30.10">
    <property type="entry name" value="Translation factors"/>
    <property type="match status" value="1"/>
</dbReference>
<evidence type="ECO:0000313" key="6">
    <source>
        <dbReference type="Proteomes" id="UP001500604"/>
    </source>
</evidence>
<comment type="caution">
    <text evidence="5">The sequence shown here is derived from an EMBL/GenBank/DDBJ whole genome shotgun (WGS) entry which is preliminary data.</text>
</comment>
<protein>
    <submittedName>
        <fullName evidence="5">NAD(P)H-flavin reductase</fullName>
    </submittedName>
</protein>
<dbReference type="PROSITE" id="PS51384">
    <property type="entry name" value="FAD_FR"/>
    <property type="match status" value="1"/>
</dbReference>
<dbReference type="NCBIfam" id="NF005963">
    <property type="entry name" value="PRK08051.1"/>
    <property type="match status" value="1"/>
</dbReference>
<keyword evidence="2" id="KW-0455">Luminescence</keyword>
<dbReference type="PANTHER" id="PTHR47354:SF7">
    <property type="entry name" value="NAD(P)H-FLAVIN REDUCTASE"/>
    <property type="match status" value="1"/>
</dbReference>
<dbReference type="PANTHER" id="PTHR47354">
    <property type="entry name" value="NADH OXIDOREDUCTASE HCR"/>
    <property type="match status" value="1"/>
</dbReference>
<dbReference type="InterPro" id="IPR039261">
    <property type="entry name" value="FNR_nucleotide-bd"/>
</dbReference>
<dbReference type="Pfam" id="PF00175">
    <property type="entry name" value="NAD_binding_1"/>
    <property type="match status" value="1"/>
</dbReference>
<dbReference type="PRINTS" id="PR00410">
    <property type="entry name" value="PHEHYDRXLASE"/>
</dbReference>
<dbReference type="Proteomes" id="UP001500604">
    <property type="component" value="Unassembled WGS sequence"/>
</dbReference>
<reference evidence="6" key="1">
    <citation type="journal article" date="2019" name="Int. J. Syst. Evol. Microbiol.">
        <title>The Global Catalogue of Microorganisms (GCM) 10K type strain sequencing project: providing services to taxonomists for standard genome sequencing and annotation.</title>
        <authorList>
            <consortium name="The Broad Institute Genomics Platform"/>
            <consortium name="The Broad Institute Genome Sequencing Center for Infectious Disease"/>
            <person name="Wu L."/>
            <person name="Ma J."/>
        </authorList>
    </citation>
    <scope>NUCLEOTIDE SEQUENCE [LARGE SCALE GENOMIC DNA]</scope>
    <source>
        <strain evidence="6">JCM 17805</strain>
    </source>
</reference>
<keyword evidence="6" id="KW-1185">Reference proteome</keyword>
<dbReference type="InterPro" id="IPR017927">
    <property type="entry name" value="FAD-bd_FR_type"/>
</dbReference>
<sequence length="219" mass="25080">MVYLVILQSEQVVDHKPGQYLYLQMDDLTWRPFSIASIPDGSNRLELHIGGAEPNQYLDDILGYLHSTYHHGQRLRIDAPHGRAWFRDNSERPLLLIAGGTGFSYIQSLLRHSLKYYPDKGVYLYWGGRYQAHLYFDRELIALTKHYKSLNYVPVVEHPSVGWPGKTGQVIGAVCEDFKTLEEMDIYLCGNPSMVCEAKDQFIDAKKAIITRIISDALM</sequence>
<dbReference type="InterPro" id="IPR001433">
    <property type="entry name" value="OxRdtase_FAD/NAD-bd"/>
</dbReference>
<name>A0ABP8V5P6_9GAMM</name>
<comment type="similarity">
    <text evidence="3">Belongs to the Fre/LuxG FAD/NAD(P) flavoprotein oxidoreductase family.</text>
</comment>
<dbReference type="SUPFAM" id="SSF52343">
    <property type="entry name" value="Ferredoxin reductase-like, C-terminal NADP-linked domain"/>
    <property type="match status" value="1"/>
</dbReference>
<dbReference type="InterPro" id="IPR017938">
    <property type="entry name" value="Riboflavin_synthase-like_b-brl"/>
</dbReference>
<accession>A0ABP8V5P6</accession>
<feature type="domain" description="FAD-binding FR-type" evidence="4">
    <location>
        <begin position="1"/>
        <end position="87"/>
    </location>
</feature>
<evidence type="ECO:0000256" key="2">
    <source>
        <dbReference type="ARBA" id="ARBA00023223"/>
    </source>
</evidence>
<keyword evidence="1" id="KW-0560">Oxidoreductase</keyword>
<organism evidence="5 6">
    <name type="scientific">Kistimonas scapharcae</name>
    <dbReference type="NCBI Taxonomy" id="1036133"/>
    <lineage>
        <taxon>Bacteria</taxon>
        <taxon>Pseudomonadati</taxon>
        <taxon>Pseudomonadota</taxon>
        <taxon>Gammaproteobacteria</taxon>
        <taxon>Oceanospirillales</taxon>
        <taxon>Endozoicomonadaceae</taxon>
        <taxon>Kistimonas</taxon>
    </lineage>
</organism>
<evidence type="ECO:0000256" key="1">
    <source>
        <dbReference type="ARBA" id="ARBA00023002"/>
    </source>
</evidence>
<evidence type="ECO:0000259" key="4">
    <source>
        <dbReference type="PROSITE" id="PS51384"/>
    </source>
</evidence>
<evidence type="ECO:0000256" key="3">
    <source>
        <dbReference type="ARBA" id="ARBA00038177"/>
    </source>
</evidence>